<dbReference type="Proteomes" id="UP000014760">
    <property type="component" value="Unassembled WGS sequence"/>
</dbReference>
<organism evidence="2">
    <name type="scientific">Capitella teleta</name>
    <name type="common">Polychaete worm</name>
    <dbReference type="NCBI Taxonomy" id="283909"/>
    <lineage>
        <taxon>Eukaryota</taxon>
        <taxon>Metazoa</taxon>
        <taxon>Spiralia</taxon>
        <taxon>Lophotrochozoa</taxon>
        <taxon>Annelida</taxon>
        <taxon>Polychaeta</taxon>
        <taxon>Sedentaria</taxon>
        <taxon>Scolecida</taxon>
        <taxon>Capitellidae</taxon>
        <taxon>Capitella</taxon>
    </lineage>
</organism>
<evidence type="ECO:0000313" key="3">
    <source>
        <dbReference type="EnsemblMetazoa" id="CapteP225833"/>
    </source>
</evidence>
<evidence type="ECO:0000256" key="1">
    <source>
        <dbReference type="ARBA" id="ARBA00010453"/>
    </source>
</evidence>
<sequence length="375" mass="42458">MIEVTRTWRSLSREDSASSMECEDEGIVLELNASNKSLRSGIRRHSAGLIKASRRMLRRGSEILEGRLSFRTNRSSFVDNDGQSICPIKDQGVQRAIVSLFQQKKLSNVEMTLLCENVRAISSSELGPFIYDYYKNQLMPRGLRILRDKIEVLAKENGDMLRSLGEVWDNFYQEILPLLQVVLRAIQIKDHNVRNVTLLGFRDIVLLKIDVEADMLDEYRAESPPAIHQMLLVLQSVKDSSPPNERFLQLERLVARVVHPYLGHCGLYTKGNPEPSIRSAHAVVIRCSSDDEPDKANVKWLSQTGFAPSSPASHQDVLSKFRNAKGISHNRLPSSEAMTLEPVLESIEKKQHPRQVALSRKIPDARRHSLSEIMG</sequence>
<comment type="similarity">
    <text evidence="1">Belongs to the PROTOR family.</text>
</comment>
<evidence type="ECO:0008006" key="5">
    <source>
        <dbReference type="Google" id="ProtNLM"/>
    </source>
</evidence>
<dbReference type="OrthoDB" id="2290221at2759"/>
<reference evidence="4" key="1">
    <citation type="submission" date="2012-12" db="EMBL/GenBank/DDBJ databases">
        <authorList>
            <person name="Hellsten U."/>
            <person name="Grimwood J."/>
            <person name="Chapman J.A."/>
            <person name="Shapiro H."/>
            <person name="Aerts A."/>
            <person name="Otillar R.P."/>
            <person name="Terry A.Y."/>
            <person name="Boore J.L."/>
            <person name="Simakov O."/>
            <person name="Marletaz F."/>
            <person name="Cho S.-J."/>
            <person name="Edsinger-Gonzales E."/>
            <person name="Havlak P."/>
            <person name="Kuo D.-H."/>
            <person name="Larsson T."/>
            <person name="Lv J."/>
            <person name="Arendt D."/>
            <person name="Savage R."/>
            <person name="Osoegawa K."/>
            <person name="de Jong P."/>
            <person name="Lindberg D.R."/>
            <person name="Seaver E.C."/>
            <person name="Weisblat D.A."/>
            <person name="Putnam N.H."/>
            <person name="Grigoriev I.V."/>
            <person name="Rokhsar D.S."/>
        </authorList>
    </citation>
    <scope>NUCLEOTIDE SEQUENCE</scope>
    <source>
        <strain evidence="4">I ESC-2004</strain>
    </source>
</reference>
<evidence type="ECO:0000313" key="2">
    <source>
        <dbReference type="EMBL" id="ELU04596.1"/>
    </source>
</evidence>
<proteinExistence type="inferred from homology"/>
<dbReference type="EMBL" id="KB302197">
    <property type="protein sequence ID" value="ELU04596.1"/>
    <property type="molecule type" value="Genomic_DNA"/>
</dbReference>
<dbReference type="OMA" id="LCLAIRH"/>
<dbReference type="EMBL" id="AMQN01001406">
    <property type="status" value="NOT_ANNOTATED_CDS"/>
    <property type="molecule type" value="Genomic_DNA"/>
</dbReference>
<name>R7UEU1_CAPTE</name>
<dbReference type="PANTHER" id="PTHR32428:SF2">
    <property type="entry name" value="TARGET OF RAPAMYCIN COMPLEX 2 SUBUNIT BIT61-RELATED"/>
    <property type="match status" value="1"/>
</dbReference>
<dbReference type="GO" id="GO:0031932">
    <property type="term" value="C:TORC2 complex"/>
    <property type="evidence" value="ECO:0007669"/>
    <property type="project" value="TreeGrafter"/>
</dbReference>
<evidence type="ECO:0000313" key="4">
    <source>
        <dbReference type="Proteomes" id="UP000014760"/>
    </source>
</evidence>
<accession>R7UEU1</accession>
<dbReference type="PANTHER" id="PTHR32428">
    <property type="entry name" value="TARGET OF RAPAMYCIN COMPLEX 2 SUBUNIT BIT61-RELATED"/>
    <property type="match status" value="1"/>
</dbReference>
<keyword evidence="4" id="KW-1185">Reference proteome</keyword>
<protein>
    <recommendedName>
        <fullName evidence="5">Proline-rich protein 5</fullName>
    </recommendedName>
</protein>
<dbReference type="AlphaFoldDB" id="R7UEU1"/>
<gene>
    <name evidence="2" type="ORF">CAPTEDRAFT_225833</name>
</gene>
<reference evidence="2 4" key="2">
    <citation type="journal article" date="2013" name="Nature">
        <title>Insights into bilaterian evolution from three spiralian genomes.</title>
        <authorList>
            <person name="Simakov O."/>
            <person name="Marletaz F."/>
            <person name="Cho S.J."/>
            <person name="Edsinger-Gonzales E."/>
            <person name="Havlak P."/>
            <person name="Hellsten U."/>
            <person name="Kuo D.H."/>
            <person name="Larsson T."/>
            <person name="Lv J."/>
            <person name="Arendt D."/>
            <person name="Savage R."/>
            <person name="Osoegawa K."/>
            <person name="de Jong P."/>
            <person name="Grimwood J."/>
            <person name="Chapman J.A."/>
            <person name="Shapiro H."/>
            <person name="Aerts A."/>
            <person name="Otillar R.P."/>
            <person name="Terry A.Y."/>
            <person name="Boore J.L."/>
            <person name="Grigoriev I.V."/>
            <person name="Lindberg D.R."/>
            <person name="Seaver E.C."/>
            <person name="Weisblat D.A."/>
            <person name="Putnam N.H."/>
            <person name="Rokhsar D.S."/>
        </authorList>
    </citation>
    <scope>NUCLEOTIDE SEQUENCE</scope>
    <source>
        <strain evidence="2 4">I ESC-2004</strain>
    </source>
</reference>
<dbReference type="InterPro" id="IPR013745">
    <property type="entry name" value="Bit61/PRR5"/>
</dbReference>
<reference evidence="3" key="3">
    <citation type="submission" date="2015-06" db="UniProtKB">
        <authorList>
            <consortium name="EnsemblMetazoa"/>
        </authorList>
    </citation>
    <scope>IDENTIFICATION</scope>
</reference>
<dbReference type="EnsemblMetazoa" id="CapteT225833">
    <property type="protein sequence ID" value="CapteP225833"/>
    <property type="gene ID" value="CapteG225833"/>
</dbReference>
<dbReference type="GO" id="GO:0038203">
    <property type="term" value="P:TORC2 signaling"/>
    <property type="evidence" value="ECO:0007669"/>
    <property type="project" value="TreeGrafter"/>
</dbReference>
<dbReference type="HOGENOM" id="CLU_901042_0_0_1"/>